<name>A0A1H3Z753_BIZPA</name>
<dbReference type="Gene3D" id="2.60.40.4070">
    <property type="match status" value="1"/>
</dbReference>
<dbReference type="InterPro" id="IPR026444">
    <property type="entry name" value="Secre_tail"/>
</dbReference>
<dbReference type="InterPro" id="IPR001769">
    <property type="entry name" value="Gingipain"/>
</dbReference>
<reference evidence="3 4" key="1">
    <citation type="submission" date="2016-10" db="EMBL/GenBank/DDBJ databases">
        <authorList>
            <person name="de Groot N.N."/>
        </authorList>
    </citation>
    <scope>NUCLEOTIDE SEQUENCE [LARGE SCALE GENOMIC DNA]</scope>
    <source>
        <strain evidence="3 4">DSM 23842</strain>
    </source>
</reference>
<dbReference type="RefSeq" id="WP_092133494.1">
    <property type="nucleotide sequence ID" value="NZ_FNQK01000008.1"/>
</dbReference>
<dbReference type="Gene3D" id="3.40.50.1460">
    <property type="match status" value="1"/>
</dbReference>
<sequence>MKTFLFTLALLACTAVFSQQKKFNLEWNGSKILTTEGYRVELPSFIPEEHYSYDVDAGLKFVAQWEVASAINENAVSISAVKYSPISASELKGLQLENIPSAFTYSVKNARARDKKFVVLTVSAIVKSASGGYNKVTSFALDVSSAGKMAATNSVVNQNISNSILSTGMWFKFAIDRTGVFKISKNFLNQMGVNTNAIDPRQIKIYGNGGQMIPYKNDTTYPIDPIENAIKISGENDGVFNDGDYILFYGIGPKGIVNDVRVNTNLNPYSDLAYYYLSVSPGLGKRIPPLSEPAGASDMAITSFHDYKFHEVDEFNLAYVGRRWFGDKFDITTTKSFDFNFPNRVTTDPIKLKVIGVSTSANTSSMTIKMNGADVSTIILPAVSDPNFAAEASLEEDVIATTDQATVQITYNKQGNPGAVGYLDYISVEATRALTFTNGQLRFKNNETGQATGIGEYTLSNASNVREIWEVTDNNNVRSKSNTGNSSVSFKSALGTIREFVAFSNTGFHTPLLAANSTVQNQNLKGRIFKNAQGDFEDIDYLIVVPNANYNQAERLAQINRVRNNLNVKVVSLEMIYSEFSTGNNDISAIRNFVKYIYDNASSPANRIKYLCLFGDSSFDYKGRVSDNTYNVPSWHAYSSFNLINSFITDDFYGMMDADEGELFVSDKLDIAVGRILADSPQRAKELVDKVESYYTKEAYGSWRNTVVVISDDVDESYEATLQETTDSIGNIITENKPFLNVVKIHTDSYQQESSVGGDRYPDVTTAIANAIENGALVVNYFGHGGEDGLAKERIFEKTDAQALRNERKLNCFVTVTCEYTRFDNPLRETAGELIYWNNAGGAVSLITTTRQIFLGVGVTFNIKLEEYLFSFSDLDTYGDYEYPTMAEALRLTKNDPSIAGIGQKQLVFYIGDPALKLAFPEPNVRLTKINDVPITQNTDVLEALSYAKLAGEVTDLAGNVLTNYNGKVVTTIFDKPIDRETLANDNTMQNGQLIKLNYKTLGEVIFRGQATVTNGQFEFDFIVPKDIGIPVGYGKVSFYASRENPLSDQAGATTTDLQIGGINENAPEDNTGPLINLYMNDENFASGGITNESPTLLVKLQDENGINTASGIGHDIVAILDGDEINPFVLNNYYVTELDDYTRGGLSYPFRDLKPGLHTLTLKAWDVYNNSSTAEIQFVVYDEDNGLIIDRVLNYPNPFVNYTEFWFNHNSSEILNISIQIFTVSGKLVRTLNGQSTGSGSQLSPSTSRDIIWDGRDDFGDRIGKGTYIYKLKVQSTLTNDTVEKIEKLVIL</sequence>
<protein>
    <submittedName>
        <fullName evidence="3">Peptidase family C25</fullName>
    </submittedName>
</protein>
<evidence type="ECO:0000313" key="3">
    <source>
        <dbReference type="EMBL" id="SEA19470.1"/>
    </source>
</evidence>
<evidence type="ECO:0000256" key="1">
    <source>
        <dbReference type="ARBA" id="ARBA00022729"/>
    </source>
</evidence>
<dbReference type="InterPro" id="IPR029031">
    <property type="entry name" value="Gingipain_N_sf"/>
</dbReference>
<dbReference type="OrthoDB" id="9809780at2"/>
<dbReference type="Gene3D" id="3.40.50.10390">
    <property type="entry name" value="Gingipain r, domain 1"/>
    <property type="match status" value="1"/>
</dbReference>
<dbReference type="Pfam" id="PF01364">
    <property type="entry name" value="Peptidase_C25"/>
    <property type="match status" value="1"/>
</dbReference>
<dbReference type="CDD" id="cd02258">
    <property type="entry name" value="Peptidase_C25_N"/>
    <property type="match status" value="1"/>
</dbReference>
<keyword evidence="4" id="KW-1185">Reference proteome</keyword>
<evidence type="ECO:0000313" key="4">
    <source>
        <dbReference type="Proteomes" id="UP000198846"/>
    </source>
</evidence>
<organism evidence="3 4">
    <name type="scientific">Bizionia paragorgiae</name>
    <dbReference type="NCBI Taxonomy" id="283786"/>
    <lineage>
        <taxon>Bacteria</taxon>
        <taxon>Pseudomonadati</taxon>
        <taxon>Bacteroidota</taxon>
        <taxon>Flavobacteriia</taxon>
        <taxon>Flavobacteriales</taxon>
        <taxon>Flavobacteriaceae</taxon>
        <taxon>Bizionia</taxon>
    </lineage>
</organism>
<dbReference type="STRING" id="283786.SAMN04487990_10817"/>
<accession>A0A1H3Z753</accession>
<dbReference type="NCBIfam" id="TIGR04183">
    <property type="entry name" value="Por_Secre_tail"/>
    <property type="match status" value="1"/>
</dbReference>
<dbReference type="EMBL" id="FNQK01000008">
    <property type="protein sequence ID" value="SEA19470.1"/>
    <property type="molecule type" value="Genomic_DNA"/>
</dbReference>
<dbReference type="GO" id="GO:0006508">
    <property type="term" value="P:proteolysis"/>
    <property type="evidence" value="ECO:0007669"/>
    <property type="project" value="InterPro"/>
</dbReference>
<dbReference type="NCBIfam" id="NF033707">
    <property type="entry name" value="T9SS_sortase"/>
    <property type="match status" value="1"/>
</dbReference>
<dbReference type="InterPro" id="IPR029030">
    <property type="entry name" value="Caspase-like_dom_sf"/>
</dbReference>
<dbReference type="SUPFAM" id="SSF52129">
    <property type="entry name" value="Caspase-like"/>
    <property type="match status" value="1"/>
</dbReference>
<gene>
    <name evidence="3" type="ORF">SAMN04487990_10817</name>
</gene>
<evidence type="ECO:0000259" key="2">
    <source>
        <dbReference type="Pfam" id="PF01364"/>
    </source>
</evidence>
<proteinExistence type="predicted"/>
<feature type="domain" description="Gingipain" evidence="2">
    <location>
        <begin position="541"/>
        <end position="918"/>
    </location>
</feature>
<dbReference type="Proteomes" id="UP000198846">
    <property type="component" value="Unassembled WGS sequence"/>
</dbReference>
<dbReference type="GO" id="GO:0008234">
    <property type="term" value="F:cysteine-type peptidase activity"/>
    <property type="evidence" value="ECO:0007669"/>
    <property type="project" value="InterPro"/>
</dbReference>
<keyword evidence="1" id="KW-0732">Signal</keyword>